<evidence type="ECO:0000259" key="5">
    <source>
        <dbReference type="PROSITE" id="PS50977"/>
    </source>
</evidence>
<evidence type="ECO:0000256" key="3">
    <source>
        <dbReference type="ARBA" id="ARBA00023163"/>
    </source>
</evidence>
<keyword evidence="3" id="KW-0804">Transcription</keyword>
<reference evidence="7" key="1">
    <citation type="submission" date="2023-07" db="EMBL/GenBank/DDBJ databases">
        <title>30 novel species of actinomycetes from the DSMZ collection.</title>
        <authorList>
            <person name="Nouioui I."/>
        </authorList>
    </citation>
    <scope>NUCLEOTIDE SEQUENCE [LARGE SCALE GENOMIC DNA]</scope>
    <source>
        <strain evidence="7">DSM 44918</strain>
    </source>
</reference>
<proteinExistence type="predicted"/>
<sequence>MSGDEEAAPGLRERARHAVRAELARLALDLFTSRGYEETTVEDVARAAGMSKRSFFRYFPTKEDVVFGDLELMAARIAEEIAGRPADEPPWRCLTAVLADWQDRIHAGQRELTGLRLIESSPTLRARLHQKRDELRALVAEALRARPGARLDAFTADLLTGAAAAALDAAGREWLRSEGRADRAALLTRAFALLEPRDAAPDVGATA</sequence>
<dbReference type="PRINTS" id="PR00455">
    <property type="entry name" value="HTHTETR"/>
</dbReference>
<evidence type="ECO:0000313" key="6">
    <source>
        <dbReference type="EMBL" id="MDT0319494.1"/>
    </source>
</evidence>
<dbReference type="Gene3D" id="1.10.357.10">
    <property type="entry name" value="Tetracycline Repressor, domain 2"/>
    <property type="match status" value="1"/>
</dbReference>
<organism evidence="6 7">
    <name type="scientific">Streptomyces millisiae</name>
    <dbReference type="NCBI Taxonomy" id="3075542"/>
    <lineage>
        <taxon>Bacteria</taxon>
        <taxon>Bacillati</taxon>
        <taxon>Actinomycetota</taxon>
        <taxon>Actinomycetes</taxon>
        <taxon>Kitasatosporales</taxon>
        <taxon>Streptomycetaceae</taxon>
        <taxon>Streptomyces</taxon>
    </lineage>
</organism>
<dbReference type="EMBL" id="JAVREM010000014">
    <property type="protein sequence ID" value="MDT0319494.1"/>
    <property type="molecule type" value="Genomic_DNA"/>
</dbReference>
<dbReference type="RefSeq" id="WP_311598828.1">
    <property type="nucleotide sequence ID" value="NZ_JAVREM010000014.1"/>
</dbReference>
<dbReference type="InterPro" id="IPR009057">
    <property type="entry name" value="Homeodomain-like_sf"/>
</dbReference>
<dbReference type="SUPFAM" id="SSF46689">
    <property type="entry name" value="Homeodomain-like"/>
    <property type="match status" value="1"/>
</dbReference>
<dbReference type="InterPro" id="IPR041347">
    <property type="entry name" value="MftR_C"/>
</dbReference>
<dbReference type="PANTHER" id="PTHR30055:SF238">
    <property type="entry name" value="MYCOFACTOCIN BIOSYNTHESIS TRANSCRIPTIONAL REGULATOR MFTR-RELATED"/>
    <property type="match status" value="1"/>
</dbReference>
<dbReference type="InterPro" id="IPR001647">
    <property type="entry name" value="HTH_TetR"/>
</dbReference>
<comment type="caution">
    <text evidence="6">The sequence shown here is derived from an EMBL/GenBank/DDBJ whole genome shotgun (WGS) entry which is preliminary data.</text>
</comment>
<keyword evidence="1" id="KW-0805">Transcription regulation</keyword>
<dbReference type="Pfam" id="PF00440">
    <property type="entry name" value="TetR_N"/>
    <property type="match status" value="1"/>
</dbReference>
<dbReference type="PROSITE" id="PS50977">
    <property type="entry name" value="HTH_TETR_2"/>
    <property type="match status" value="1"/>
</dbReference>
<evidence type="ECO:0000256" key="2">
    <source>
        <dbReference type="ARBA" id="ARBA00023125"/>
    </source>
</evidence>
<feature type="domain" description="HTH tetR-type" evidence="5">
    <location>
        <begin position="17"/>
        <end position="77"/>
    </location>
</feature>
<dbReference type="Gene3D" id="1.10.10.60">
    <property type="entry name" value="Homeodomain-like"/>
    <property type="match status" value="1"/>
</dbReference>
<dbReference type="Pfam" id="PF17754">
    <property type="entry name" value="TetR_C_14"/>
    <property type="match status" value="1"/>
</dbReference>
<evidence type="ECO:0000256" key="4">
    <source>
        <dbReference type="PROSITE-ProRule" id="PRU00335"/>
    </source>
</evidence>
<evidence type="ECO:0000313" key="7">
    <source>
        <dbReference type="Proteomes" id="UP001183420"/>
    </source>
</evidence>
<evidence type="ECO:0000256" key="1">
    <source>
        <dbReference type="ARBA" id="ARBA00023015"/>
    </source>
</evidence>
<accession>A0ABU2LPG6</accession>
<feature type="DNA-binding region" description="H-T-H motif" evidence="4">
    <location>
        <begin position="40"/>
        <end position="59"/>
    </location>
</feature>
<gene>
    <name evidence="6" type="ORF">RNC47_14220</name>
</gene>
<keyword evidence="7" id="KW-1185">Reference proteome</keyword>
<dbReference type="Proteomes" id="UP001183420">
    <property type="component" value="Unassembled WGS sequence"/>
</dbReference>
<dbReference type="PANTHER" id="PTHR30055">
    <property type="entry name" value="HTH-TYPE TRANSCRIPTIONAL REGULATOR RUTR"/>
    <property type="match status" value="1"/>
</dbReference>
<keyword evidence="2 4" id="KW-0238">DNA-binding</keyword>
<name>A0ABU2LPG6_9ACTN</name>
<protein>
    <submittedName>
        <fullName evidence="6">TetR family transcriptional regulator</fullName>
    </submittedName>
</protein>
<dbReference type="InterPro" id="IPR050109">
    <property type="entry name" value="HTH-type_TetR-like_transc_reg"/>
</dbReference>